<keyword evidence="3" id="KW-0862">Zinc</keyword>
<evidence type="ECO:0000256" key="5">
    <source>
        <dbReference type="ARBA" id="ARBA00023125"/>
    </source>
</evidence>
<dbReference type="Pfam" id="PF04082">
    <property type="entry name" value="Fungal_trans"/>
    <property type="match status" value="1"/>
</dbReference>
<evidence type="ECO:0000313" key="9">
    <source>
        <dbReference type="EMBL" id="KAH3663403.1"/>
    </source>
</evidence>
<feature type="domain" description="Zn(2)-C6 fungal-type" evidence="8">
    <location>
        <begin position="3"/>
        <end position="33"/>
    </location>
</feature>
<protein>
    <recommendedName>
        <fullName evidence="8">Zn(2)-C6 fungal-type domain-containing protein</fullName>
    </recommendedName>
</protein>
<dbReference type="SMART" id="SM00066">
    <property type="entry name" value="GAL4"/>
    <property type="match status" value="1"/>
</dbReference>
<dbReference type="EMBL" id="JAEUBE010000375">
    <property type="protein sequence ID" value="KAH3663403.1"/>
    <property type="molecule type" value="Genomic_DNA"/>
</dbReference>
<dbReference type="GO" id="GO:0006351">
    <property type="term" value="P:DNA-templated transcription"/>
    <property type="evidence" value="ECO:0007669"/>
    <property type="project" value="InterPro"/>
</dbReference>
<dbReference type="SUPFAM" id="SSF57701">
    <property type="entry name" value="Zn2/Cys6 DNA-binding domain"/>
    <property type="match status" value="1"/>
</dbReference>
<evidence type="ECO:0000256" key="2">
    <source>
        <dbReference type="ARBA" id="ARBA00022723"/>
    </source>
</evidence>
<keyword evidence="10" id="KW-1185">Reference proteome</keyword>
<evidence type="ECO:0000256" key="4">
    <source>
        <dbReference type="ARBA" id="ARBA00023015"/>
    </source>
</evidence>
<sequence>MLSCSVCRKRKKKCDFNLPSCKNCEALGTVCLFYDEGLGKTVSRRYLKSLDDRVKELKHEIKIYESKILQRKVQDSETSHDSRLNDTVKTPLKSGCFVEGKSDTYYFGPGSIVSLIYSAAKLLNLDYDPNRFQYTIGDISLPQLKVPFDLMNISSDHIRLLIENYLSSIYPSFPLLSENFFHFEVTIRNYPAYEQLFVLLIFLISATNLMRKQSDFVYIKIMLHQKVIELMKVKVAEADGDTLLALVYYSIYESMDPESNPPLWKTLSLACGLAEKLRLSDFCCKIPLTGKVCDQISRISLFKTLYQLEINVSMCLGRPPAIYLSRNQILNLEIDDTESRLRLLELTSRIDLFRKVYGKDARCPLNVVKPIVQDYQHEDLHCISFWSLLQHGCTDCVIYLLDSNAMKASINLINETNKKMKSSMPVCFWVETFNITVSLLSIAVVLKFRPEALEDKVLECHIMDALHLGRKLLVEYATLWNSAQPWLSFTELVFENFKKTGEKTSSFYL</sequence>
<dbReference type="GO" id="GO:0043565">
    <property type="term" value="F:sequence-specific DNA binding"/>
    <property type="evidence" value="ECO:0007669"/>
    <property type="project" value="TreeGrafter"/>
</dbReference>
<dbReference type="InterPro" id="IPR036864">
    <property type="entry name" value="Zn2-C6_fun-type_DNA-bd_sf"/>
</dbReference>
<dbReference type="GO" id="GO:0008270">
    <property type="term" value="F:zinc ion binding"/>
    <property type="evidence" value="ECO:0007669"/>
    <property type="project" value="InterPro"/>
</dbReference>
<dbReference type="InterPro" id="IPR007219">
    <property type="entry name" value="XnlR_reg_dom"/>
</dbReference>
<keyword evidence="4" id="KW-0805">Transcription regulation</keyword>
<dbReference type="OrthoDB" id="189997at2759"/>
<dbReference type="PANTHER" id="PTHR47782">
    <property type="entry name" value="ZN(II)2CYS6 TRANSCRIPTION FACTOR (EUROFUNG)-RELATED"/>
    <property type="match status" value="1"/>
</dbReference>
<dbReference type="GeneID" id="70237357"/>
<name>A0A9P8P0P0_9ASCO</name>
<evidence type="ECO:0000313" key="10">
    <source>
        <dbReference type="Proteomes" id="UP000769157"/>
    </source>
</evidence>
<evidence type="ECO:0000256" key="1">
    <source>
        <dbReference type="ARBA" id="ARBA00004123"/>
    </source>
</evidence>
<keyword evidence="5" id="KW-0238">DNA-binding</keyword>
<reference evidence="9" key="1">
    <citation type="journal article" date="2021" name="Open Biol.">
        <title>Shared evolutionary footprints suggest mitochondrial oxidative damage underlies multiple complex I losses in fungi.</title>
        <authorList>
            <person name="Schikora-Tamarit M.A."/>
            <person name="Marcet-Houben M."/>
            <person name="Nosek J."/>
            <person name="Gabaldon T."/>
        </authorList>
    </citation>
    <scope>NUCLEOTIDE SEQUENCE</scope>
    <source>
        <strain evidence="9">CBS6075</strain>
    </source>
</reference>
<keyword evidence="7" id="KW-0539">Nucleus</keyword>
<dbReference type="CDD" id="cd12148">
    <property type="entry name" value="fungal_TF_MHR"/>
    <property type="match status" value="1"/>
</dbReference>
<keyword evidence="6" id="KW-0804">Transcription</keyword>
<dbReference type="PROSITE" id="PS00463">
    <property type="entry name" value="ZN2_CY6_FUNGAL_1"/>
    <property type="match status" value="1"/>
</dbReference>
<proteinExistence type="predicted"/>
<evidence type="ECO:0000256" key="7">
    <source>
        <dbReference type="ARBA" id="ARBA00023242"/>
    </source>
</evidence>
<dbReference type="InterPro" id="IPR001138">
    <property type="entry name" value="Zn2Cys6_DnaBD"/>
</dbReference>
<dbReference type="AlphaFoldDB" id="A0A9P8P0P0"/>
<organism evidence="9 10">
    <name type="scientific">Ogataea philodendri</name>
    <dbReference type="NCBI Taxonomy" id="1378263"/>
    <lineage>
        <taxon>Eukaryota</taxon>
        <taxon>Fungi</taxon>
        <taxon>Dikarya</taxon>
        <taxon>Ascomycota</taxon>
        <taxon>Saccharomycotina</taxon>
        <taxon>Pichiomycetes</taxon>
        <taxon>Pichiales</taxon>
        <taxon>Pichiaceae</taxon>
        <taxon>Ogataea</taxon>
    </lineage>
</organism>
<dbReference type="Pfam" id="PF00172">
    <property type="entry name" value="Zn_clus"/>
    <property type="match status" value="1"/>
</dbReference>
<comment type="caution">
    <text evidence="9">The sequence shown here is derived from an EMBL/GenBank/DDBJ whole genome shotgun (WGS) entry which is preliminary data.</text>
</comment>
<dbReference type="PROSITE" id="PS50048">
    <property type="entry name" value="ZN2_CY6_FUNGAL_2"/>
    <property type="match status" value="1"/>
</dbReference>
<comment type="subcellular location">
    <subcellularLocation>
        <location evidence="1">Nucleus</location>
    </subcellularLocation>
</comment>
<dbReference type="GO" id="GO:0005634">
    <property type="term" value="C:nucleus"/>
    <property type="evidence" value="ECO:0007669"/>
    <property type="project" value="UniProtKB-SubCell"/>
</dbReference>
<dbReference type="CDD" id="cd00067">
    <property type="entry name" value="GAL4"/>
    <property type="match status" value="1"/>
</dbReference>
<keyword evidence="2" id="KW-0479">Metal-binding</keyword>
<accession>A0A9P8P0P0</accession>
<evidence type="ECO:0000256" key="3">
    <source>
        <dbReference type="ARBA" id="ARBA00022833"/>
    </source>
</evidence>
<dbReference type="GO" id="GO:0000981">
    <property type="term" value="F:DNA-binding transcription factor activity, RNA polymerase II-specific"/>
    <property type="evidence" value="ECO:0007669"/>
    <property type="project" value="InterPro"/>
</dbReference>
<evidence type="ECO:0000256" key="6">
    <source>
        <dbReference type="ARBA" id="ARBA00023163"/>
    </source>
</evidence>
<dbReference type="RefSeq" id="XP_046059826.1">
    <property type="nucleotide sequence ID" value="XM_046206572.1"/>
</dbReference>
<dbReference type="GO" id="GO:0045944">
    <property type="term" value="P:positive regulation of transcription by RNA polymerase II"/>
    <property type="evidence" value="ECO:0007669"/>
    <property type="project" value="TreeGrafter"/>
</dbReference>
<evidence type="ECO:0000259" key="8">
    <source>
        <dbReference type="PROSITE" id="PS50048"/>
    </source>
</evidence>
<dbReference type="Proteomes" id="UP000769157">
    <property type="component" value="Unassembled WGS sequence"/>
</dbReference>
<dbReference type="InterPro" id="IPR052202">
    <property type="entry name" value="Yeast_MetPath_Reg"/>
</dbReference>
<gene>
    <name evidence="9" type="ORF">OGAPHI_005393</name>
</gene>
<dbReference type="Gene3D" id="4.10.240.10">
    <property type="entry name" value="Zn(2)-C6 fungal-type DNA-binding domain"/>
    <property type="match status" value="1"/>
</dbReference>
<reference evidence="9" key="2">
    <citation type="submission" date="2021-01" db="EMBL/GenBank/DDBJ databases">
        <authorList>
            <person name="Schikora-Tamarit M.A."/>
        </authorList>
    </citation>
    <scope>NUCLEOTIDE SEQUENCE</scope>
    <source>
        <strain evidence="9">CBS6075</strain>
    </source>
</reference>
<dbReference type="PANTHER" id="PTHR47782:SF12">
    <property type="entry name" value="ZN(II)2CYS6 TRANSCRIPTION FACTOR (EUROFUNG)"/>
    <property type="match status" value="1"/>
</dbReference>